<proteinExistence type="predicted"/>
<dbReference type="InterPro" id="IPR027469">
    <property type="entry name" value="Cation_efflux_TMD_sf"/>
</dbReference>
<dbReference type="Gene3D" id="1.20.1510.10">
    <property type="entry name" value="Cation efflux protein transmembrane domain"/>
    <property type="match status" value="1"/>
</dbReference>
<feature type="domain" description="Cation efflux protein transmembrane" evidence="6">
    <location>
        <begin position="11"/>
        <end position="73"/>
    </location>
</feature>
<dbReference type="Pfam" id="PF01545">
    <property type="entry name" value="Cation_efflux"/>
    <property type="match status" value="1"/>
</dbReference>
<dbReference type="GO" id="GO:0016020">
    <property type="term" value="C:membrane"/>
    <property type="evidence" value="ECO:0007669"/>
    <property type="project" value="UniProtKB-SubCell"/>
</dbReference>
<dbReference type="GO" id="GO:0006829">
    <property type="term" value="P:zinc ion transport"/>
    <property type="evidence" value="ECO:0007669"/>
    <property type="project" value="InterPro"/>
</dbReference>
<keyword evidence="5" id="KW-0472">Membrane</keyword>
<dbReference type="InterPro" id="IPR040177">
    <property type="entry name" value="SLC30A9"/>
</dbReference>
<dbReference type="SUPFAM" id="SSF161111">
    <property type="entry name" value="Cation efflux protein transmembrane domain-like"/>
    <property type="match status" value="1"/>
</dbReference>
<evidence type="ECO:0000256" key="4">
    <source>
        <dbReference type="ARBA" id="ARBA00022989"/>
    </source>
</evidence>
<gene>
    <name evidence="7" type="primary">mamB_2</name>
    <name evidence="7" type="ORF">BHAOGJBA_0770</name>
</gene>
<organism evidence="7 8">
    <name type="scientific">Methylobacterium hispanicum</name>
    <dbReference type="NCBI Taxonomy" id="270350"/>
    <lineage>
        <taxon>Bacteria</taxon>
        <taxon>Pseudomonadati</taxon>
        <taxon>Pseudomonadota</taxon>
        <taxon>Alphaproteobacteria</taxon>
        <taxon>Hyphomicrobiales</taxon>
        <taxon>Methylobacteriaceae</taxon>
        <taxon>Methylobacterium</taxon>
    </lineage>
</organism>
<sequence length="74" mass="7844">MKRDGSTTVVYAALGGNLSIAVTKFGAALYTGSSAMFTKALHSLVDTVDQGLLLYGMHRAKRPPDEAHPFGYGL</sequence>
<keyword evidence="3" id="KW-0812">Transmembrane</keyword>
<protein>
    <submittedName>
        <fullName evidence="7">Magnetosome protein MamB</fullName>
    </submittedName>
</protein>
<dbReference type="PANTHER" id="PTHR13414">
    <property type="entry name" value="HUEL-CATION TRANSPORTER"/>
    <property type="match status" value="1"/>
</dbReference>
<accession>A0AAV4ZHD2</accession>
<evidence type="ECO:0000256" key="2">
    <source>
        <dbReference type="ARBA" id="ARBA00022448"/>
    </source>
</evidence>
<dbReference type="AlphaFoldDB" id="A0AAV4ZHD2"/>
<name>A0AAV4ZHD2_9HYPH</name>
<reference evidence="7" key="1">
    <citation type="journal article" date="2016" name="Front. Microbiol.">
        <title>Genome Sequence of the Piezophilic, Mesophilic Sulfate-Reducing Bacterium Desulfovibrio indicus J2T.</title>
        <authorList>
            <person name="Cao J."/>
            <person name="Maignien L."/>
            <person name="Shao Z."/>
            <person name="Alain K."/>
            <person name="Jebbar M."/>
        </authorList>
    </citation>
    <scope>NUCLEOTIDE SEQUENCE</scope>
    <source>
        <strain evidence="7">DSM 16372</strain>
    </source>
</reference>
<comment type="subcellular location">
    <subcellularLocation>
        <location evidence="1">Membrane</location>
        <topology evidence="1">Multi-pass membrane protein</topology>
    </subcellularLocation>
</comment>
<dbReference type="Proteomes" id="UP001055247">
    <property type="component" value="Unassembled WGS sequence"/>
</dbReference>
<evidence type="ECO:0000259" key="6">
    <source>
        <dbReference type="Pfam" id="PF01545"/>
    </source>
</evidence>
<keyword evidence="4" id="KW-1133">Transmembrane helix</keyword>
<keyword evidence="8" id="KW-1185">Reference proteome</keyword>
<evidence type="ECO:0000313" key="7">
    <source>
        <dbReference type="EMBL" id="GJD87270.1"/>
    </source>
</evidence>
<comment type="caution">
    <text evidence="7">The sequence shown here is derived from an EMBL/GenBank/DDBJ whole genome shotgun (WGS) entry which is preliminary data.</text>
</comment>
<keyword evidence="2" id="KW-0813">Transport</keyword>
<dbReference type="EMBL" id="BPQO01000002">
    <property type="protein sequence ID" value="GJD87270.1"/>
    <property type="molecule type" value="Genomic_DNA"/>
</dbReference>
<dbReference type="GO" id="GO:0008324">
    <property type="term" value="F:monoatomic cation transmembrane transporter activity"/>
    <property type="evidence" value="ECO:0007669"/>
    <property type="project" value="InterPro"/>
</dbReference>
<evidence type="ECO:0000256" key="3">
    <source>
        <dbReference type="ARBA" id="ARBA00022692"/>
    </source>
</evidence>
<dbReference type="PANTHER" id="PTHR13414:SF9">
    <property type="entry name" value="PROTON-COUPLED ZINC ANTIPORTER SLC30A9, MITOCHONDRIAL"/>
    <property type="match status" value="1"/>
</dbReference>
<evidence type="ECO:0000313" key="8">
    <source>
        <dbReference type="Proteomes" id="UP001055247"/>
    </source>
</evidence>
<evidence type="ECO:0000256" key="1">
    <source>
        <dbReference type="ARBA" id="ARBA00004141"/>
    </source>
</evidence>
<dbReference type="InterPro" id="IPR058533">
    <property type="entry name" value="Cation_efflux_TM"/>
</dbReference>
<reference evidence="7" key="2">
    <citation type="submission" date="2021-08" db="EMBL/GenBank/DDBJ databases">
        <authorList>
            <person name="Tani A."/>
            <person name="Ola A."/>
            <person name="Ogura Y."/>
            <person name="Katsura K."/>
            <person name="Hayashi T."/>
        </authorList>
    </citation>
    <scope>NUCLEOTIDE SEQUENCE</scope>
    <source>
        <strain evidence="7">DSM 16372</strain>
    </source>
</reference>
<evidence type="ECO:0000256" key="5">
    <source>
        <dbReference type="ARBA" id="ARBA00023136"/>
    </source>
</evidence>
<dbReference type="RefSeq" id="WP_238229522.1">
    <property type="nucleotide sequence ID" value="NZ_BPQO01000002.1"/>
</dbReference>